<reference evidence="2 3" key="1">
    <citation type="submission" date="2016-10" db="EMBL/GenBank/DDBJ databases">
        <authorList>
            <person name="de Groot N.N."/>
        </authorList>
    </citation>
    <scope>NUCLEOTIDE SEQUENCE [LARGE SCALE GENOMIC DNA]</scope>
    <source>
        <strain evidence="2 3">DSM 45434</strain>
    </source>
</reference>
<dbReference type="Pfam" id="PF12713">
    <property type="entry name" value="DUF3806"/>
    <property type="match status" value="1"/>
</dbReference>
<organism evidence="2 3">
    <name type="scientific">Corynebacterium timonense</name>
    <dbReference type="NCBI Taxonomy" id="441500"/>
    <lineage>
        <taxon>Bacteria</taxon>
        <taxon>Bacillati</taxon>
        <taxon>Actinomycetota</taxon>
        <taxon>Actinomycetes</taxon>
        <taxon>Mycobacteriales</taxon>
        <taxon>Corynebacteriaceae</taxon>
        <taxon>Corynebacterium</taxon>
    </lineage>
</organism>
<dbReference type="InterPro" id="IPR024266">
    <property type="entry name" value="DUF3806"/>
</dbReference>
<dbReference type="STRING" id="1203190.GCA_000312345_01361"/>
<feature type="domain" description="DUF3806" evidence="1">
    <location>
        <begin position="61"/>
        <end position="116"/>
    </location>
</feature>
<dbReference type="Proteomes" id="UP000182237">
    <property type="component" value="Chromosome I"/>
</dbReference>
<dbReference type="AlphaFoldDB" id="A0A1H1QZF4"/>
<dbReference type="OrthoDB" id="4407046at2"/>
<evidence type="ECO:0000313" key="2">
    <source>
        <dbReference type="EMBL" id="SDS28756.1"/>
    </source>
</evidence>
<dbReference type="eggNOG" id="ENOG5032B8M">
    <property type="taxonomic scope" value="Bacteria"/>
</dbReference>
<evidence type="ECO:0000313" key="3">
    <source>
        <dbReference type="Proteomes" id="UP000182237"/>
    </source>
</evidence>
<protein>
    <recommendedName>
        <fullName evidence="1">DUF3806 domain-containing protein</fullName>
    </recommendedName>
</protein>
<keyword evidence="3" id="KW-1185">Reference proteome</keyword>
<dbReference type="EMBL" id="LT629765">
    <property type="protein sequence ID" value="SDS28756.1"/>
    <property type="molecule type" value="Genomic_DNA"/>
</dbReference>
<proteinExistence type="predicted"/>
<dbReference type="Gene3D" id="1.20.120.1090">
    <property type="match status" value="1"/>
</dbReference>
<dbReference type="RefSeq" id="WP_019194187.1">
    <property type="nucleotide sequence ID" value="NZ_LT629765.1"/>
</dbReference>
<name>A0A1H1QZF4_9CORY</name>
<evidence type="ECO:0000259" key="1">
    <source>
        <dbReference type="Pfam" id="PF12713"/>
    </source>
</evidence>
<gene>
    <name evidence="2" type="ORF">SAMN04488539_1372</name>
</gene>
<sequence>MAYTDLTSATRRQLEADLAEAAGRGINGSVDAIVASFEEELASYLQLDDDLRRAYPRGETARVFGTALGEALVREHGFRWAMLSDDYGTDLVVVRGDKYTAPLVVVDTRFDDEETGKLTTFVGQFL</sequence>
<accession>A0A1H1QZF4</accession>